<dbReference type="InterPro" id="IPR013691">
    <property type="entry name" value="MeTrfase_14"/>
</dbReference>
<sequence length="63" mass="7360">MKQNKFTPGNHIPVYSPERIYGTKPDYMLILAWNFADEIMKQQSKFKEMGGKFIVPVPEVRTI</sequence>
<reference evidence="2" key="1">
    <citation type="journal article" date="2014" name="Front. Microbiol.">
        <title>High frequency of phylogenetically diverse reductive dehalogenase-homologous genes in deep subseafloor sedimentary metagenomes.</title>
        <authorList>
            <person name="Kawai M."/>
            <person name="Futagami T."/>
            <person name="Toyoda A."/>
            <person name="Takaki Y."/>
            <person name="Nishi S."/>
            <person name="Hori S."/>
            <person name="Arai W."/>
            <person name="Tsubouchi T."/>
            <person name="Morono Y."/>
            <person name="Uchiyama I."/>
            <person name="Ito T."/>
            <person name="Fujiyama A."/>
            <person name="Inagaki F."/>
            <person name="Takami H."/>
        </authorList>
    </citation>
    <scope>NUCLEOTIDE SEQUENCE</scope>
    <source>
        <strain evidence="2">Expedition CK06-06</strain>
    </source>
</reference>
<comment type="caution">
    <text evidence="2">The sequence shown here is derived from an EMBL/GenBank/DDBJ whole genome shotgun (WGS) entry which is preliminary data.</text>
</comment>
<dbReference type="Pfam" id="PF08484">
    <property type="entry name" value="Methyltransf_14"/>
    <property type="match status" value="1"/>
</dbReference>
<feature type="domain" description="C-methyltransferase" evidence="1">
    <location>
        <begin position="2"/>
        <end position="58"/>
    </location>
</feature>
<dbReference type="Gene3D" id="3.40.50.720">
    <property type="entry name" value="NAD(P)-binding Rossmann-like Domain"/>
    <property type="match status" value="1"/>
</dbReference>
<protein>
    <recommendedName>
        <fullName evidence="1">C-methyltransferase domain-containing protein</fullName>
    </recommendedName>
</protein>
<evidence type="ECO:0000313" key="2">
    <source>
        <dbReference type="EMBL" id="GAG25482.1"/>
    </source>
</evidence>
<gene>
    <name evidence="2" type="ORF">S01H1_55463</name>
</gene>
<dbReference type="EMBL" id="BARS01036054">
    <property type="protein sequence ID" value="GAG25482.1"/>
    <property type="molecule type" value="Genomic_DNA"/>
</dbReference>
<accession>X0WQL6</accession>
<dbReference type="AlphaFoldDB" id="X0WQL6"/>
<evidence type="ECO:0000259" key="1">
    <source>
        <dbReference type="Pfam" id="PF08484"/>
    </source>
</evidence>
<proteinExistence type="predicted"/>
<name>X0WQL6_9ZZZZ</name>
<organism evidence="2">
    <name type="scientific">marine sediment metagenome</name>
    <dbReference type="NCBI Taxonomy" id="412755"/>
    <lineage>
        <taxon>unclassified sequences</taxon>
        <taxon>metagenomes</taxon>
        <taxon>ecological metagenomes</taxon>
    </lineage>
</organism>